<protein>
    <submittedName>
        <fullName evidence="1">Uncharacterized protein</fullName>
    </submittedName>
</protein>
<evidence type="ECO:0000313" key="1">
    <source>
        <dbReference type="EMBL" id="MCV9387658.1"/>
    </source>
</evidence>
<sequence>MKWIKSIILAFVLFSPAAVYLFLQGFGENKFEIPVFYKDGLDTLTSCGQVMYPSAYKVEYPSELGMLTKGKVTLFDYGVLTHPDRRSGQNNILSFLSKYKQEERIQTLALYAQDSLSRSFQGYPNLRYVQVEEALLTTFAECQLFANPDAESNVYPLVLVDELSRIRGYFDPMDLEEIDRLNTEVYILLNE</sequence>
<reference evidence="1 2" key="1">
    <citation type="submission" date="2022-10" db="EMBL/GenBank/DDBJ databases">
        <title>Comparative genomics and taxonomic characterization of three novel marine species of genus Reichenbachiella exhibiting antioxidant and polysaccharide degradation activities.</title>
        <authorList>
            <person name="Muhammad N."/>
            <person name="Lee Y.-J."/>
            <person name="Ko J."/>
            <person name="Kim S.-G."/>
        </authorList>
    </citation>
    <scope>NUCLEOTIDE SEQUENCE [LARGE SCALE GENOMIC DNA]</scope>
    <source>
        <strain evidence="1 2">ABR2-5</strain>
    </source>
</reference>
<evidence type="ECO:0000313" key="2">
    <source>
        <dbReference type="Proteomes" id="UP001300692"/>
    </source>
</evidence>
<proteinExistence type="predicted"/>
<organism evidence="1 2">
    <name type="scientific">Reichenbachiella ulvae</name>
    <dbReference type="NCBI Taxonomy" id="2980104"/>
    <lineage>
        <taxon>Bacteria</taxon>
        <taxon>Pseudomonadati</taxon>
        <taxon>Bacteroidota</taxon>
        <taxon>Cytophagia</taxon>
        <taxon>Cytophagales</taxon>
        <taxon>Reichenbachiellaceae</taxon>
        <taxon>Reichenbachiella</taxon>
    </lineage>
</organism>
<keyword evidence="2" id="KW-1185">Reference proteome</keyword>
<accession>A0ABT3CWS6</accession>
<dbReference type="Proteomes" id="UP001300692">
    <property type="component" value="Unassembled WGS sequence"/>
</dbReference>
<comment type="caution">
    <text evidence="1">The sequence shown here is derived from an EMBL/GenBank/DDBJ whole genome shotgun (WGS) entry which is preliminary data.</text>
</comment>
<gene>
    <name evidence="1" type="ORF">N7U62_13335</name>
</gene>
<dbReference type="RefSeq" id="WP_264138478.1">
    <property type="nucleotide sequence ID" value="NZ_JAOYOD010000001.1"/>
</dbReference>
<dbReference type="EMBL" id="JAOYOD010000001">
    <property type="protein sequence ID" value="MCV9387658.1"/>
    <property type="molecule type" value="Genomic_DNA"/>
</dbReference>
<name>A0ABT3CWS6_9BACT</name>